<feature type="domain" description="Autotransporter" evidence="2">
    <location>
        <begin position="2939"/>
        <end position="3196"/>
    </location>
</feature>
<name>A0A4R1N035_9RHOB</name>
<dbReference type="PANTHER" id="PTHR34819:SF3">
    <property type="entry name" value="CELL SURFACE PROTEIN"/>
    <property type="match status" value="1"/>
</dbReference>
<accession>A0A4R1N035</accession>
<dbReference type="Gene3D" id="2.40.128.130">
    <property type="entry name" value="Autotransporter beta-domain"/>
    <property type="match status" value="1"/>
</dbReference>
<evidence type="ECO:0000256" key="1">
    <source>
        <dbReference type="SAM" id="SignalP"/>
    </source>
</evidence>
<organism evidence="3 4">
    <name type="scientific">Shimia isoporae</name>
    <dbReference type="NCBI Taxonomy" id="647720"/>
    <lineage>
        <taxon>Bacteria</taxon>
        <taxon>Pseudomonadati</taxon>
        <taxon>Pseudomonadota</taxon>
        <taxon>Alphaproteobacteria</taxon>
        <taxon>Rhodobacterales</taxon>
        <taxon>Roseobacteraceae</taxon>
    </lineage>
</organism>
<dbReference type="InterPro" id="IPR051172">
    <property type="entry name" value="Chlamydia_OmcB"/>
</dbReference>
<evidence type="ECO:0000313" key="3">
    <source>
        <dbReference type="EMBL" id="TCK98926.1"/>
    </source>
</evidence>
<sequence length="3202" mass="316105">MEFTTLKRFVAASLCAAAIFSSSEAFAQASEPAPTFFQSFGSTAIGPGSTTTTTFTLTNNSATPLTEVEFNHVFTSTPGALQLVPGLGQTDCTGAIDIFAANNFAFYDGFLGGNETCTISFNVTASTPGAYTDTATTLTTLESASATLSPASITVEAARPVFSKSISPNDINPGETATITYTIDNSAGGSVVSNMTFSETLPTGVIVASPSNASSNCSASFYTGGVFSPVSGSNSISLASGGGLNVAAVDSASTCTLTVDVVGSAIGLYELSSSSLAYLNGFTPGTTGLSTALFNVEVDAPDDAPILSKSFTDDPVSAGALATLEFTIQNRERNFSATSVAFTDDLNSMLAGATFESLLGNTCGGAITGVGSASLGLSGGTIAAASDCKISASIRIPGAAAAGEYTNTTSDITAVVNSVAVTGNTATAPLFVRSASTPSFTKSFIDDPVASGGAVTIRYEITNNDGAQALTGVNFTDNLSDFVGNTAQLVPGTPPANCGGSAVFASYTPSISSAGILFSSGEIPAGATCTLDVVMTLNDGLASGNYASTTDELSGQIGGTAVSAGTASDTLVVNAGGVSLSMSKSFDADSVLPGGTVNVTFEIGSGAESAADADALTFFDDLFASGNDFPTGTTFQGTPTNSCGGSVALENSNSLLRLTGGSISPNSTCTVSAAISIPATAGTAVYNNTTSELTGTSGGNPVSAPAATDELTIVGFDPSGITRSFVPNSVVPGETFLVRYTYANSSALPVTIGANLDVLVNLLSGLTLNPTPVTDTCSIAPSISTFVLFASGTIPANGQCIIEVEATVPAGSTPGTYGQGMSVASVGGLDFAPLTATLTVESITPELSKSFTDPDIEPGGSSSITFSMANTSDRAMSDISFTDNLDAMLSGTIIDSVSDTCGGTPTGTGSGSFAYSGGSLAASSSCTATVNFTIPVDALPGSYSNTTSAITAVVGGIGYSGIAATSNLTVTSPGAPTFSKSFSGPAAPGSTTTLSFSITNTDASSSINNLRFSDDLSAVISGLTATVLPSTPCGAGSTLTGTSTLVLDGANLAASATCNFDVTLQVPASATAGDYTNTTSALFRSGVALASPASATLSIVPPPAFSMAYATPSIAQGGTSNLVLTIDNTSGVLPANALDFTFTLPANTTLSTPSAAATTCTGGTLTALNGGNTIAYTGGTVAAGATCTVSANVTSVTTGSYPSTTGDLTSSLGNSGTANATLAVTAAPVPAFTKAYASSTLEQGATTTLTFTINNTALIAANTLDFTDNMPTGSVVAAVPNASSTCTGGTLTAVAGTGVISYTGGSLAASSQCQIAVDVYGNAPLSATNTTGDLTSSLGNSGQATAGLSVTAAPTPGFSKVFAPDTVVQGANSRLTFTINNTSLLPANSLSFTDTLPAGMIVAEAGSNVSADCGGTVTAVASSGSISLSGGTLAAGTSCTIAIDVQTTGSGAMLNTSSALGSSLGAGGTASDTLNVTPAPIPSLTAAFSPAAVAVGGTSRLTLTLSNATALLAASDLEMTSALPTGLELANPVNLSANCTGIAVTAATGTTALDTDGGSVDAGATCTIAVDVVSTGSGALGYAPAIATSLGTTPTASATLNVNPSPVPVFSKSFSPSTIDQGGTSTLTFQIDNTAAFLAATALAFDDDMPVGMRVAPTPNVATTCGAGVLTAPAGDDEISFNGGTVAAGTSCTVQLDVVAETSGVLNNSSERLTSSAGTSGEASATLRVNPAPSPMFSKAFAPASVTLGDESTLTFTISNPATLVSSTGIAFTDPLPAGMTIANDSTNATTTCSGGSVTAALGGSSVSFSGGSLAPGASCTISVDVVSTANGALVNTSGLLSSSSGQAGPAIATLSVGGADVPSFSKSFSPSTIPFGGTSTLTFEMRNTAAVDATNAAFTDTLPTGVTVAATPNVTSNCASGSVIASGSSISLASGTLSARSSCTISVDVVGANAGTAINTSGALTSSLGNSGGANASLQIETPVVPLISKTFAPSTINVGETAAMTINIDNSGSLADAASMLLIDNLPTGVVVSGTPSTTCSVGGSFTSTATQIQLTSGTVPSSSSCQINATVQGVAAGNFTNVTNRVTSSLGNSGSASATLTVNAAPTPGFSKSFSPSSVAQGAESTLTFTIDNSASAVAITGLAFTNNLPSGITIATDSANASTTCSGGSISAATGSSVISYSGGSVPAGATCTLSVDILAAGGTSVTNTTSNLSTDIGNSGVASASLSISAAPAPAFSKVFSPNTVDQGVETTLTFTIDNSASLVDATSLDFTDSLPEGITVATDSANASTTCTGGTLTAATGSDTISYSGGTVGAGAVCTISVDILAAGSNNVTNTTGNLTSSLGDSGTASANLSINGATPPAFTKVFAPDNIAQGDSTVMTLTFDNGANFIDATAVSITDNFPAGMQVAATPSASTTCIGGTLTATGGASTVTYSGGTIPAGSSCEVSVVITATASGNLTNTTEALTTSIGNSGTATDVLSVTAAPVLAFTAAFDPASIGQGGTTTLTLTLDNVGRFVDATAAAVSGTLPAGISFAASPNLSNTCTGTATASGSTLSLSGGSVAANTSCEVSVDVTSTTIASHAFNTGDLTSSLGNSGPANAALTVTTAPTPEISYAFAPTTIEQFEISTLTLNIDNSGAFIGFSPLTFDYAFPAGLQIAPDPNVTSTCTGISTTATAGGTSIATSGGSLAALSSCEVTVDVTSSTISVIDASAGTLSGWAGREATGSVTLTVLEATTGTITIVQNADVDDTFRYTSATRGLNFSIATTAGTGQFGPYTIPAGSYQIAQQRPSGSGNTSLVCSDDDSGTDAETGVINIELGVRENLVCTFVSINTRQKTVDTINEFLSRRADLILANEPSNGRRIGRLNKDYDTATRASFNDGDLKALNPFEFDLTTIGSGNYSFATSLAAIENSVSQAGLVFGGDAGGGTWIENRRWDIWAEGIWQRFEGGTASSGHFGMLSLGADYVLDRNTLVGAMLQIDDMDNTDSSANSSTKGTGWLVGPYLTKRLSETLYFDGRVAYGQSRNTVSPFGTYADDFDGERWLARAQITGDFDRGNWTIQPNASLAYFQEMQRSYTDSVGVVIPSQTVALGQFSFGPTIKGNFAASGGLAYQPVFALDAIYNFGDTWGTTVTNPNAPQTQGWRGRLKAGVNFTTAGGATFNFSGTYDGIGRSDFEAWGLSFDINIPIGSGPAR</sequence>
<proteinExistence type="predicted"/>
<dbReference type="EMBL" id="SMGR01000006">
    <property type="protein sequence ID" value="TCK98926.1"/>
    <property type="molecule type" value="Genomic_DNA"/>
</dbReference>
<evidence type="ECO:0000313" key="4">
    <source>
        <dbReference type="Proteomes" id="UP000295673"/>
    </source>
</evidence>
<feature type="signal peptide" evidence="1">
    <location>
        <begin position="1"/>
        <end position="27"/>
    </location>
</feature>
<comment type="caution">
    <text evidence="3">The sequence shown here is derived from an EMBL/GenBank/DDBJ whole genome shotgun (WGS) entry which is preliminary data.</text>
</comment>
<keyword evidence="4" id="KW-1185">Reference proteome</keyword>
<dbReference type="InterPro" id="IPR005546">
    <property type="entry name" value="Autotransporte_beta"/>
</dbReference>
<gene>
    <name evidence="3" type="ORF">BXY66_3988</name>
</gene>
<dbReference type="PROSITE" id="PS51208">
    <property type="entry name" value="AUTOTRANSPORTER"/>
    <property type="match status" value="1"/>
</dbReference>
<evidence type="ECO:0000259" key="2">
    <source>
        <dbReference type="PROSITE" id="PS51208"/>
    </source>
</evidence>
<dbReference type="InterPro" id="IPR036709">
    <property type="entry name" value="Autotransporte_beta_dom_sf"/>
</dbReference>
<dbReference type="OrthoDB" id="9773411at2"/>
<dbReference type="Pfam" id="PF03797">
    <property type="entry name" value="Autotransporter"/>
    <property type="match status" value="1"/>
</dbReference>
<dbReference type="InterPro" id="IPR057693">
    <property type="entry name" value="DUF7933"/>
</dbReference>
<dbReference type="PANTHER" id="PTHR34819">
    <property type="entry name" value="LARGE CYSTEINE-RICH PERIPLASMIC PROTEIN OMCB"/>
    <property type="match status" value="1"/>
</dbReference>
<keyword evidence="1" id="KW-0732">Signal</keyword>
<dbReference type="RefSeq" id="WP_132862097.1">
    <property type="nucleotide sequence ID" value="NZ_SMGR01000006.1"/>
</dbReference>
<dbReference type="Proteomes" id="UP000295673">
    <property type="component" value="Unassembled WGS sequence"/>
</dbReference>
<feature type="chain" id="PRO_5020385771" evidence="1">
    <location>
        <begin position="28"/>
        <end position="3202"/>
    </location>
</feature>
<dbReference type="SUPFAM" id="SSF103515">
    <property type="entry name" value="Autotransporter"/>
    <property type="match status" value="1"/>
</dbReference>
<dbReference type="SMART" id="SM00869">
    <property type="entry name" value="Autotransporter"/>
    <property type="match status" value="1"/>
</dbReference>
<reference evidence="3 4" key="1">
    <citation type="submission" date="2019-03" db="EMBL/GenBank/DDBJ databases">
        <title>Genomic Encyclopedia of Archaeal and Bacterial Type Strains, Phase II (KMG-II): from individual species to whole genera.</title>
        <authorList>
            <person name="Goeker M."/>
        </authorList>
    </citation>
    <scope>NUCLEOTIDE SEQUENCE [LARGE SCALE GENOMIC DNA]</scope>
    <source>
        <strain evidence="3 4">DSM 26433</strain>
    </source>
</reference>
<protein>
    <submittedName>
        <fullName evidence="3">Putative repeat protein (TIGR01451 family)</fullName>
    </submittedName>
</protein>
<dbReference type="Pfam" id="PF25564">
    <property type="entry name" value="DUF7933"/>
    <property type="match status" value="20"/>
</dbReference>